<dbReference type="AlphaFoldDB" id="A0ABD2Q4U9"/>
<evidence type="ECO:0000313" key="4">
    <source>
        <dbReference type="Proteomes" id="UP001626550"/>
    </source>
</evidence>
<protein>
    <recommendedName>
        <fullName evidence="2">HP domain-containing protein</fullName>
    </recommendedName>
</protein>
<evidence type="ECO:0000256" key="1">
    <source>
        <dbReference type="SAM" id="MobiDB-lite"/>
    </source>
</evidence>
<feature type="domain" description="HP" evidence="2">
    <location>
        <begin position="6"/>
        <end position="77"/>
    </location>
</feature>
<gene>
    <name evidence="3" type="ORF">Ciccas_006768</name>
</gene>
<reference evidence="3 4" key="1">
    <citation type="submission" date="2024-11" db="EMBL/GenBank/DDBJ databases">
        <title>Adaptive evolution of stress response genes in parasites aligns with host niche diversity.</title>
        <authorList>
            <person name="Hahn C."/>
            <person name="Resl P."/>
        </authorList>
    </citation>
    <scope>NUCLEOTIDE SEQUENCE [LARGE SCALE GENOMIC DNA]</scope>
    <source>
        <strain evidence="3">EGGRZ-B1_66</strain>
        <tissue evidence="3">Body</tissue>
    </source>
</reference>
<dbReference type="InterPro" id="IPR036886">
    <property type="entry name" value="Villin_headpiece_dom_sf"/>
</dbReference>
<dbReference type="InterPro" id="IPR003128">
    <property type="entry name" value="Villin_headpiece"/>
</dbReference>
<accession>A0ABD2Q4U9</accession>
<evidence type="ECO:0000259" key="2">
    <source>
        <dbReference type="PROSITE" id="PS51089"/>
    </source>
</evidence>
<comment type="caution">
    <text evidence="3">The sequence shown here is derived from an EMBL/GenBank/DDBJ whole genome shotgun (WGS) entry which is preliminary data.</text>
</comment>
<feature type="region of interest" description="Disordered" evidence="1">
    <location>
        <begin position="19"/>
        <end position="40"/>
    </location>
</feature>
<dbReference type="Pfam" id="PF02209">
    <property type="entry name" value="VHP"/>
    <property type="match status" value="1"/>
</dbReference>
<sequence>MKGLIVGVTLDLPVRDVEVDEQEDSGRSGSPAPRGINWEQNHMSDKDFETIFDMDRRTFSYLPEWKRNDLKRRVFLF</sequence>
<keyword evidence="4" id="KW-1185">Reference proteome</keyword>
<dbReference type="Gene3D" id="1.10.950.10">
    <property type="entry name" value="Villin headpiece domain"/>
    <property type="match status" value="1"/>
</dbReference>
<evidence type="ECO:0000313" key="3">
    <source>
        <dbReference type="EMBL" id="KAL3314609.1"/>
    </source>
</evidence>
<dbReference type="PROSITE" id="PS51089">
    <property type="entry name" value="HP"/>
    <property type="match status" value="1"/>
</dbReference>
<proteinExistence type="predicted"/>
<dbReference type="SUPFAM" id="SSF47050">
    <property type="entry name" value="VHP, Villin headpiece domain"/>
    <property type="match status" value="1"/>
</dbReference>
<dbReference type="Proteomes" id="UP001626550">
    <property type="component" value="Unassembled WGS sequence"/>
</dbReference>
<dbReference type="SMART" id="SM00153">
    <property type="entry name" value="VHP"/>
    <property type="match status" value="1"/>
</dbReference>
<name>A0ABD2Q4U9_9PLAT</name>
<dbReference type="EMBL" id="JBJKFK010000948">
    <property type="protein sequence ID" value="KAL3314609.1"/>
    <property type="molecule type" value="Genomic_DNA"/>
</dbReference>
<organism evidence="3 4">
    <name type="scientific">Cichlidogyrus casuarinus</name>
    <dbReference type="NCBI Taxonomy" id="1844966"/>
    <lineage>
        <taxon>Eukaryota</taxon>
        <taxon>Metazoa</taxon>
        <taxon>Spiralia</taxon>
        <taxon>Lophotrochozoa</taxon>
        <taxon>Platyhelminthes</taxon>
        <taxon>Monogenea</taxon>
        <taxon>Monopisthocotylea</taxon>
        <taxon>Dactylogyridea</taxon>
        <taxon>Ancyrocephalidae</taxon>
        <taxon>Cichlidogyrus</taxon>
    </lineage>
</organism>